<keyword evidence="1" id="KW-0285">Flavoprotein</keyword>
<dbReference type="InterPro" id="IPR016169">
    <property type="entry name" value="FAD-bd_PCMH_sub2"/>
</dbReference>
<dbReference type="HOGENOM" id="CLU_024402_0_1_1"/>
<evidence type="ECO:0000313" key="4">
    <source>
        <dbReference type="EMBL" id="KEF62005.1"/>
    </source>
</evidence>
<organism evidence="4 5">
    <name type="scientific">Exophiala aquamarina CBS 119918</name>
    <dbReference type="NCBI Taxonomy" id="1182545"/>
    <lineage>
        <taxon>Eukaryota</taxon>
        <taxon>Fungi</taxon>
        <taxon>Dikarya</taxon>
        <taxon>Ascomycota</taxon>
        <taxon>Pezizomycotina</taxon>
        <taxon>Eurotiomycetes</taxon>
        <taxon>Chaetothyriomycetidae</taxon>
        <taxon>Chaetothyriales</taxon>
        <taxon>Herpotrichiellaceae</taxon>
        <taxon>Exophiala</taxon>
    </lineage>
</organism>
<dbReference type="InterPro" id="IPR016171">
    <property type="entry name" value="Vanillyl_alc_oxidase_C-sub2"/>
</dbReference>
<dbReference type="GeneID" id="25278511"/>
<feature type="domain" description="FAD-binding PCMH-type" evidence="3">
    <location>
        <begin position="83"/>
        <end position="269"/>
    </location>
</feature>
<dbReference type="STRING" id="1182545.A0A072Q284"/>
<dbReference type="PANTHER" id="PTHR11748">
    <property type="entry name" value="D-LACTATE DEHYDROGENASE"/>
    <property type="match status" value="1"/>
</dbReference>
<keyword evidence="5" id="KW-1185">Reference proteome</keyword>
<evidence type="ECO:0000259" key="3">
    <source>
        <dbReference type="PROSITE" id="PS51387"/>
    </source>
</evidence>
<dbReference type="PROSITE" id="PS51387">
    <property type="entry name" value="FAD_PCMH"/>
    <property type="match status" value="1"/>
</dbReference>
<dbReference type="RefSeq" id="XP_013264595.1">
    <property type="nucleotide sequence ID" value="XM_013409141.1"/>
</dbReference>
<dbReference type="Gene3D" id="3.40.462.10">
    <property type="entry name" value="FAD-linked oxidases, C-terminal domain"/>
    <property type="match status" value="1"/>
</dbReference>
<accession>A0A072Q284</accession>
<dbReference type="InterPro" id="IPR016164">
    <property type="entry name" value="FAD-linked_Oxase-like_C"/>
</dbReference>
<keyword evidence="2" id="KW-0274">FAD</keyword>
<protein>
    <recommendedName>
        <fullName evidence="3">FAD-binding PCMH-type domain-containing protein</fullName>
    </recommendedName>
</protein>
<dbReference type="InterPro" id="IPR016167">
    <property type="entry name" value="FAD-bd_PCMH_sub1"/>
</dbReference>
<dbReference type="InterPro" id="IPR016170">
    <property type="entry name" value="Cytok_DH_C_sf"/>
</dbReference>
<evidence type="ECO:0000256" key="1">
    <source>
        <dbReference type="ARBA" id="ARBA00022630"/>
    </source>
</evidence>
<dbReference type="GO" id="GO:0005739">
    <property type="term" value="C:mitochondrion"/>
    <property type="evidence" value="ECO:0007669"/>
    <property type="project" value="TreeGrafter"/>
</dbReference>
<dbReference type="InterPro" id="IPR016166">
    <property type="entry name" value="FAD-bd_PCMH"/>
</dbReference>
<dbReference type="VEuPathDB" id="FungiDB:A1O9_03577"/>
<dbReference type="GO" id="GO:1903457">
    <property type="term" value="P:lactate catabolic process"/>
    <property type="evidence" value="ECO:0007669"/>
    <property type="project" value="TreeGrafter"/>
</dbReference>
<dbReference type="SUPFAM" id="SSF56176">
    <property type="entry name" value="FAD-binding/transporter-associated domain-like"/>
    <property type="match status" value="1"/>
</dbReference>
<evidence type="ECO:0000256" key="2">
    <source>
        <dbReference type="ARBA" id="ARBA00022827"/>
    </source>
</evidence>
<dbReference type="Gene3D" id="3.30.43.10">
    <property type="entry name" value="Uridine Diphospho-n-acetylenolpyruvylglucosamine Reductase, domain 2"/>
    <property type="match status" value="1"/>
</dbReference>
<dbReference type="InterPro" id="IPR036318">
    <property type="entry name" value="FAD-bd_PCMH-like_sf"/>
</dbReference>
<dbReference type="AlphaFoldDB" id="A0A072Q284"/>
<dbReference type="GO" id="GO:0008720">
    <property type="term" value="F:D-lactate dehydrogenase (NAD+) activity"/>
    <property type="evidence" value="ECO:0007669"/>
    <property type="project" value="TreeGrafter"/>
</dbReference>
<dbReference type="InterPro" id="IPR006094">
    <property type="entry name" value="Oxid_FAD_bind_N"/>
</dbReference>
<dbReference type="OrthoDB" id="5332616at2759"/>
<dbReference type="Gene3D" id="1.10.45.10">
    <property type="entry name" value="Vanillyl-alcohol Oxidase, Chain A, domain 4"/>
    <property type="match status" value="1"/>
</dbReference>
<reference evidence="4 5" key="1">
    <citation type="submission" date="2013-03" db="EMBL/GenBank/DDBJ databases">
        <title>The Genome Sequence of Exophiala aquamarina CBS 119918.</title>
        <authorList>
            <consortium name="The Broad Institute Genomics Platform"/>
            <person name="Cuomo C."/>
            <person name="de Hoog S."/>
            <person name="Gorbushina A."/>
            <person name="Walker B."/>
            <person name="Young S.K."/>
            <person name="Zeng Q."/>
            <person name="Gargeya S."/>
            <person name="Fitzgerald M."/>
            <person name="Haas B."/>
            <person name="Abouelleil A."/>
            <person name="Allen A.W."/>
            <person name="Alvarado L."/>
            <person name="Arachchi H.M."/>
            <person name="Berlin A.M."/>
            <person name="Chapman S.B."/>
            <person name="Gainer-Dewar J."/>
            <person name="Goldberg J."/>
            <person name="Griggs A."/>
            <person name="Gujja S."/>
            <person name="Hansen M."/>
            <person name="Howarth C."/>
            <person name="Imamovic A."/>
            <person name="Ireland A."/>
            <person name="Larimer J."/>
            <person name="McCowan C."/>
            <person name="Murphy C."/>
            <person name="Pearson M."/>
            <person name="Poon T.W."/>
            <person name="Priest M."/>
            <person name="Roberts A."/>
            <person name="Saif S."/>
            <person name="Shea T."/>
            <person name="Sisk P."/>
            <person name="Sykes S."/>
            <person name="Wortman J."/>
            <person name="Nusbaum C."/>
            <person name="Birren B."/>
        </authorList>
    </citation>
    <scope>NUCLEOTIDE SEQUENCE [LARGE SCALE GENOMIC DNA]</scope>
    <source>
        <strain evidence="4 5">CBS 119918</strain>
    </source>
</reference>
<dbReference type="Pfam" id="PF01565">
    <property type="entry name" value="FAD_binding_4"/>
    <property type="match status" value="1"/>
</dbReference>
<evidence type="ECO:0000313" key="5">
    <source>
        <dbReference type="Proteomes" id="UP000027920"/>
    </source>
</evidence>
<dbReference type="SUPFAM" id="SSF55103">
    <property type="entry name" value="FAD-linked oxidases, C-terminal domain"/>
    <property type="match status" value="1"/>
</dbReference>
<dbReference type="EMBL" id="AMGV01000002">
    <property type="protein sequence ID" value="KEF62005.1"/>
    <property type="molecule type" value="Genomic_DNA"/>
</dbReference>
<dbReference type="GO" id="GO:0071949">
    <property type="term" value="F:FAD binding"/>
    <property type="evidence" value="ECO:0007669"/>
    <property type="project" value="InterPro"/>
</dbReference>
<dbReference type="PANTHER" id="PTHR11748:SF114">
    <property type="entry name" value="ARYL-ALCOHOL OXIDASE VANILLYL-ALCOHOL OXIDASE (AFU_ORTHOLOGUE AFUA_3G09500)-RELATED"/>
    <property type="match status" value="1"/>
</dbReference>
<gene>
    <name evidence="4" type="ORF">A1O9_03577</name>
</gene>
<proteinExistence type="predicted"/>
<dbReference type="Proteomes" id="UP000027920">
    <property type="component" value="Unassembled WGS sequence"/>
</dbReference>
<comment type="caution">
    <text evidence="4">The sequence shown here is derived from an EMBL/GenBank/DDBJ whole genome shotgun (WGS) entry which is preliminary data.</text>
</comment>
<dbReference type="Gene3D" id="3.30.465.10">
    <property type="match status" value="1"/>
</dbReference>
<sequence length="573" mass="64617">MPSNETAFPIRYSDPEYQQTHRNLFSTALLQPLQEVLPPGVDKSSFETAVSEIRGVVGDDQVILGNGLEEYVDPYELWEYEGKRKMPSCAICPASVDELRGVLAIVNRFAIPVWTFSRGKNLGYGGPAPRLNGSAALDLHRMNKVIEVNEEFSYAVVEPGVTFTDLYLYCASKKLRVWPSVPSLGWGSVVGNTVDRGTGFTPTATHHQNICGLEVMLADGDIVRTGQFAISNSPSAHLSKFSFGPSIEGLFLQSNLGIVTKMGIWLHPQPQAYMSCSFDMPDFEDVETIVDIFGQFRRDGLLPSTVYVSNIVEWLGMLGKRSELWPNEGPIPEGRLRELQQQLNLGYWNVKFGLYGAPAVIQAHFEELKRVIGKKAPASAHRLQGHLFSGENESLLEATSVPDPHGGFFVGVPSLWSLPMVKYRLPTQQAGVGAHADYSPIIPSSGKAILEWARTARRVCEKEKFDLFCDFFMHERHVIFVNMMVFDKTNAEHRYAVDKTFRALYREGRQRGFSKYRSHINYMDLVADAYEFNDHAYRRFVEKLKDTLDPNGILSPGKQGIWPERYRQFRERL</sequence>
<dbReference type="GO" id="GO:0004458">
    <property type="term" value="F:D-lactate dehydrogenase (cytochrome) activity"/>
    <property type="evidence" value="ECO:0007669"/>
    <property type="project" value="TreeGrafter"/>
</dbReference>
<name>A0A072Q284_9EURO</name>